<dbReference type="Proteomes" id="UP000269154">
    <property type="component" value="Unassembled WGS sequence"/>
</dbReference>
<dbReference type="InterPro" id="IPR000253">
    <property type="entry name" value="FHA_dom"/>
</dbReference>
<dbReference type="OrthoDB" id="514712at2"/>
<dbReference type="AlphaFoldDB" id="A0A3N6QQJ1"/>
<comment type="caution">
    <text evidence="2">The sequence shown here is derived from an EMBL/GenBank/DDBJ whole genome shotgun (WGS) entry which is preliminary data.</text>
</comment>
<sequence>MIQNDVIIYSAVVSRHHAELWKNSSGWMMVNFGANGTYVNDEPIIQTSVVDNMIIRLGISGPKLQIHTKQLASKFAKQMNKLSSKEIDIFNVFDNNELTNEDFTQTHIN</sequence>
<accession>A0A3N6QQJ1</accession>
<gene>
    <name evidence="2" type="ORF">D5R40_06880</name>
</gene>
<evidence type="ECO:0000313" key="2">
    <source>
        <dbReference type="EMBL" id="RQH49894.1"/>
    </source>
</evidence>
<dbReference type="Pfam" id="PF00498">
    <property type="entry name" value="FHA"/>
    <property type="match status" value="1"/>
</dbReference>
<evidence type="ECO:0000259" key="1">
    <source>
        <dbReference type="PROSITE" id="PS50006"/>
    </source>
</evidence>
<dbReference type="SMART" id="SM00240">
    <property type="entry name" value="FHA"/>
    <property type="match status" value="1"/>
</dbReference>
<dbReference type="PROSITE" id="PS50006">
    <property type="entry name" value="FHA_DOMAIN"/>
    <property type="match status" value="1"/>
</dbReference>
<dbReference type="RefSeq" id="WP_124142638.1">
    <property type="nucleotide sequence ID" value="NZ_CAWOLW010000168.1"/>
</dbReference>
<protein>
    <submittedName>
        <fullName evidence="2">FHA domain-containing protein</fullName>
    </submittedName>
</protein>
<dbReference type="EMBL" id="RCBY01000025">
    <property type="protein sequence ID" value="RQH49894.1"/>
    <property type="molecule type" value="Genomic_DNA"/>
</dbReference>
<reference evidence="2 3" key="1">
    <citation type="journal article" date="2018" name="ACS Chem. Biol.">
        <title>Ketoreductase domain dysfunction expands chemodiversity: malyngamide biosynthesis in the cyanobacterium Okeania hirsuta.</title>
        <authorList>
            <person name="Moss N.A."/>
            <person name="Leao T."/>
            <person name="Rankin M."/>
            <person name="McCullough T.M."/>
            <person name="Qu P."/>
            <person name="Korobeynikov A."/>
            <person name="Smith J.L."/>
            <person name="Gerwick L."/>
            <person name="Gerwick W.H."/>
        </authorList>
    </citation>
    <scope>NUCLEOTIDE SEQUENCE [LARGE SCALE GENOMIC DNA]</scope>
    <source>
        <strain evidence="2 3">PAB10Feb10-1</strain>
    </source>
</reference>
<dbReference type="Gene3D" id="2.60.200.20">
    <property type="match status" value="1"/>
</dbReference>
<dbReference type="SUPFAM" id="SSF49879">
    <property type="entry name" value="SMAD/FHA domain"/>
    <property type="match status" value="1"/>
</dbReference>
<dbReference type="InterPro" id="IPR008984">
    <property type="entry name" value="SMAD_FHA_dom_sf"/>
</dbReference>
<name>A0A3N6QQJ1_9CYAN</name>
<keyword evidence="3" id="KW-1185">Reference proteome</keyword>
<organism evidence="2 3">
    <name type="scientific">Okeania hirsuta</name>
    <dbReference type="NCBI Taxonomy" id="1458930"/>
    <lineage>
        <taxon>Bacteria</taxon>
        <taxon>Bacillati</taxon>
        <taxon>Cyanobacteriota</taxon>
        <taxon>Cyanophyceae</taxon>
        <taxon>Oscillatoriophycideae</taxon>
        <taxon>Oscillatoriales</taxon>
        <taxon>Microcoleaceae</taxon>
        <taxon>Okeania</taxon>
    </lineage>
</organism>
<feature type="domain" description="FHA" evidence="1">
    <location>
        <begin position="5"/>
        <end position="44"/>
    </location>
</feature>
<evidence type="ECO:0000313" key="3">
    <source>
        <dbReference type="Proteomes" id="UP000269154"/>
    </source>
</evidence>
<proteinExistence type="predicted"/>